<dbReference type="GO" id="GO:0006515">
    <property type="term" value="P:protein quality control for misfolded or incompletely synthesized proteins"/>
    <property type="evidence" value="ECO:0007669"/>
    <property type="project" value="UniProtKB-UniRule"/>
</dbReference>
<comment type="function">
    <text evidence="8">Hydrolyzes ribosome-free peptidyl-tRNAs (with 1 or more amino acids incorporated), which drop off the ribosome during protein synthesis, or as a result of ribosome stalling.</text>
</comment>
<evidence type="ECO:0000256" key="10">
    <source>
        <dbReference type="RuleBase" id="RU004320"/>
    </source>
</evidence>
<dbReference type="EC" id="3.1.1.29" evidence="1 8"/>
<dbReference type="InterPro" id="IPR001328">
    <property type="entry name" value="Pept_tRNA_hydro"/>
</dbReference>
<keyword evidence="4 8" id="KW-0694">RNA-binding</keyword>
<dbReference type="PANTHER" id="PTHR17224">
    <property type="entry name" value="PEPTIDYL-TRNA HYDROLASE"/>
    <property type="match status" value="1"/>
</dbReference>
<proteinExistence type="inferred from homology"/>
<evidence type="ECO:0000256" key="3">
    <source>
        <dbReference type="ARBA" id="ARBA00022801"/>
    </source>
</evidence>
<comment type="function">
    <text evidence="8">Catalyzes the release of premature peptidyl moieties from peptidyl-tRNA molecules trapped in stalled 50S ribosomal subunits, and thus maintains levels of free tRNAs and 50S ribosomes.</text>
</comment>
<dbReference type="EMBL" id="CP012117">
    <property type="protein sequence ID" value="ANP27457.1"/>
    <property type="molecule type" value="Genomic_DNA"/>
</dbReference>
<feature type="active site" description="Proton acceptor" evidence="8">
    <location>
        <position position="30"/>
    </location>
</feature>
<dbReference type="InterPro" id="IPR036416">
    <property type="entry name" value="Pept_tRNA_hydro_sf"/>
</dbReference>
<keyword evidence="2 8" id="KW-0820">tRNA-binding</keyword>
<protein>
    <recommendedName>
        <fullName evidence="7 8">Peptidyl-tRNA hydrolase</fullName>
        <shortName evidence="8">Pth</shortName>
        <ecNumber evidence="1 8">3.1.1.29</ecNumber>
    </recommendedName>
</protein>
<evidence type="ECO:0000256" key="7">
    <source>
        <dbReference type="ARBA" id="ARBA00050038"/>
    </source>
</evidence>
<comment type="catalytic activity">
    <reaction evidence="6 8 9">
        <text>an N-acyl-L-alpha-aminoacyl-tRNA + H2O = an N-acyl-L-amino acid + a tRNA + H(+)</text>
        <dbReference type="Rhea" id="RHEA:54448"/>
        <dbReference type="Rhea" id="RHEA-COMP:10123"/>
        <dbReference type="Rhea" id="RHEA-COMP:13883"/>
        <dbReference type="ChEBI" id="CHEBI:15377"/>
        <dbReference type="ChEBI" id="CHEBI:15378"/>
        <dbReference type="ChEBI" id="CHEBI:59874"/>
        <dbReference type="ChEBI" id="CHEBI:78442"/>
        <dbReference type="ChEBI" id="CHEBI:138191"/>
        <dbReference type="EC" id="3.1.1.29"/>
    </reaction>
</comment>
<evidence type="ECO:0000256" key="5">
    <source>
        <dbReference type="ARBA" id="ARBA00038063"/>
    </source>
</evidence>
<dbReference type="STRING" id="1630135.DAD186_09070"/>
<keyword evidence="8" id="KW-0963">Cytoplasm</keyword>
<dbReference type="PROSITE" id="PS01196">
    <property type="entry name" value="PEPT_TRNA_HYDROL_2"/>
    <property type="match status" value="1"/>
</dbReference>
<accession>A0A1B0ZHR4</accession>
<evidence type="ECO:0000256" key="1">
    <source>
        <dbReference type="ARBA" id="ARBA00013260"/>
    </source>
</evidence>
<feature type="binding site" evidence="8">
    <location>
        <position position="80"/>
    </location>
    <ligand>
        <name>tRNA</name>
        <dbReference type="ChEBI" id="CHEBI:17843"/>
    </ligand>
</feature>
<feature type="binding site" evidence="8">
    <location>
        <position position="82"/>
    </location>
    <ligand>
        <name>tRNA</name>
        <dbReference type="ChEBI" id="CHEBI:17843"/>
    </ligand>
</feature>
<dbReference type="SUPFAM" id="SSF53178">
    <property type="entry name" value="Peptidyl-tRNA hydrolase-like"/>
    <property type="match status" value="1"/>
</dbReference>
<comment type="subunit">
    <text evidence="8">Monomer.</text>
</comment>
<dbReference type="GO" id="GO:0000049">
    <property type="term" value="F:tRNA binding"/>
    <property type="evidence" value="ECO:0007669"/>
    <property type="project" value="UniProtKB-UniRule"/>
</dbReference>
<comment type="similarity">
    <text evidence="5 8 10">Belongs to the PTH family.</text>
</comment>
<feature type="site" description="Stabilizes the basic form of H active site to accept a proton" evidence="8">
    <location>
        <position position="107"/>
    </location>
</feature>
<evidence type="ECO:0000256" key="2">
    <source>
        <dbReference type="ARBA" id="ARBA00022555"/>
    </source>
</evidence>
<keyword evidence="3 8" id="KW-0378">Hydrolase</keyword>
<dbReference type="AlphaFoldDB" id="A0A1B0ZHR4"/>
<gene>
    <name evidence="8" type="primary">pth</name>
    <name evidence="11" type="ORF">DAD186_09070</name>
</gene>
<feature type="binding site" evidence="8">
    <location>
        <position position="25"/>
    </location>
    <ligand>
        <name>tRNA</name>
        <dbReference type="ChEBI" id="CHEBI:17843"/>
    </ligand>
</feature>
<reference evidence="11 12" key="1">
    <citation type="submission" date="2015-06" db="EMBL/GenBank/DDBJ databases">
        <title>Investigation of pathophysiology for high-risk pregnancy and development of treatment modality based on it.</title>
        <authorList>
            <person name="Kim B.-C."/>
            <person name="Lim S."/>
        </authorList>
    </citation>
    <scope>NUCLEOTIDE SEQUENCE [LARGE SCALE GENOMIC DNA]</scope>
    <source>
        <strain evidence="11 12">AD1-86</strain>
    </source>
</reference>
<organism evidence="11 12">
    <name type="scientific">Dermabacter vaginalis</name>
    <dbReference type="NCBI Taxonomy" id="1630135"/>
    <lineage>
        <taxon>Bacteria</taxon>
        <taxon>Bacillati</taxon>
        <taxon>Actinomycetota</taxon>
        <taxon>Actinomycetes</taxon>
        <taxon>Micrococcales</taxon>
        <taxon>Dermabacteraceae</taxon>
        <taxon>Dermabacter</taxon>
    </lineage>
</organism>
<evidence type="ECO:0000256" key="9">
    <source>
        <dbReference type="RuleBase" id="RU000673"/>
    </source>
</evidence>
<dbReference type="FunFam" id="3.40.50.1470:FF:000001">
    <property type="entry name" value="Peptidyl-tRNA hydrolase"/>
    <property type="match status" value="1"/>
</dbReference>
<dbReference type="CDD" id="cd00462">
    <property type="entry name" value="PTH"/>
    <property type="match status" value="1"/>
</dbReference>
<dbReference type="PATRIC" id="fig|1630135.4.peg.907"/>
<dbReference type="GO" id="GO:0005737">
    <property type="term" value="C:cytoplasm"/>
    <property type="evidence" value="ECO:0007669"/>
    <property type="project" value="UniProtKB-SubCell"/>
</dbReference>
<dbReference type="PANTHER" id="PTHR17224:SF1">
    <property type="entry name" value="PEPTIDYL-TRNA HYDROLASE"/>
    <property type="match status" value="1"/>
</dbReference>
<evidence type="ECO:0000313" key="12">
    <source>
        <dbReference type="Proteomes" id="UP000092596"/>
    </source>
</evidence>
<comment type="subcellular location">
    <subcellularLocation>
        <location evidence="8">Cytoplasm</location>
    </subcellularLocation>
</comment>
<dbReference type="Pfam" id="PF01195">
    <property type="entry name" value="Pept_tRNA_hydro"/>
    <property type="match status" value="1"/>
</dbReference>
<dbReference type="HAMAP" id="MF_00083">
    <property type="entry name" value="Pept_tRNA_hydro_bact"/>
    <property type="match status" value="1"/>
</dbReference>
<dbReference type="NCBIfam" id="TIGR00447">
    <property type="entry name" value="pth"/>
    <property type="match status" value="1"/>
</dbReference>
<feature type="binding site" evidence="8">
    <location>
        <position position="128"/>
    </location>
    <ligand>
        <name>tRNA</name>
        <dbReference type="ChEBI" id="CHEBI:17843"/>
    </ligand>
</feature>
<dbReference type="Proteomes" id="UP000092596">
    <property type="component" value="Chromosome"/>
</dbReference>
<dbReference type="GO" id="GO:0072344">
    <property type="term" value="P:rescue of stalled ribosome"/>
    <property type="evidence" value="ECO:0007669"/>
    <property type="project" value="UniProtKB-UniRule"/>
</dbReference>
<sequence length="208" mass="22270">MTRAESGVVSETMLIVGLGNPGSKYEATRHNVGHMVLDRLAEWAGASFKRHKKANASVIEGRMGAPGTGRRVILAKLGCYMNTSGGPVSTLAQYYGVDHGNVIVVHDEIDTQFGAIKAKLGGGEGGHNGLRDITRALGTKDYLRVRVGVGRPPQGRDTADYVLAPFSMAERKVLGDLVTSAGQCVEMLVEKGLVEAQQEFHSREAIRP</sequence>
<dbReference type="KEGG" id="dva:DAD186_09070"/>
<feature type="site" description="Discriminates between blocked and unblocked aminoacyl-tRNA" evidence="8">
    <location>
        <position position="20"/>
    </location>
</feature>
<dbReference type="PROSITE" id="PS01195">
    <property type="entry name" value="PEPT_TRNA_HYDROL_1"/>
    <property type="match status" value="1"/>
</dbReference>
<evidence type="ECO:0000256" key="6">
    <source>
        <dbReference type="ARBA" id="ARBA00048707"/>
    </source>
</evidence>
<evidence type="ECO:0000256" key="8">
    <source>
        <dbReference type="HAMAP-Rule" id="MF_00083"/>
    </source>
</evidence>
<dbReference type="InterPro" id="IPR018171">
    <property type="entry name" value="Pept_tRNA_hydro_CS"/>
</dbReference>
<evidence type="ECO:0000256" key="4">
    <source>
        <dbReference type="ARBA" id="ARBA00022884"/>
    </source>
</evidence>
<dbReference type="GO" id="GO:0004045">
    <property type="term" value="F:peptidyl-tRNA hydrolase activity"/>
    <property type="evidence" value="ECO:0007669"/>
    <property type="project" value="UniProtKB-UniRule"/>
</dbReference>
<dbReference type="Gene3D" id="3.40.50.1470">
    <property type="entry name" value="Peptidyl-tRNA hydrolase"/>
    <property type="match status" value="1"/>
</dbReference>
<name>A0A1B0ZHR4_9MICO</name>
<evidence type="ECO:0000313" key="11">
    <source>
        <dbReference type="EMBL" id="ANP27457.1"/>
    </source>
</evidence>